<protein>
    <recommendedName>
        <fullName evidence="2 7">GTPase Era</fullName>
    </recommendedName>
</protein>
<feature type="binding site" evidence="7">
    <location>
        <begin position="11"/>
        <end position="18"/>
    </location>
    <ligand>
        <name>GTP</name>
        <dbReference type="ChEBI" id="CHEBI:37565"/>
    </ligand>
</feature>
<gene>
    <name evidence="7" type="primary">era</name>
    <name evidence="12" type="ORF">CRP01_33840</name>
</gene>
<feature type="domain" description="Era-type G" evidence="11">
    <location>
        <begin position="3"/>
        <end position="170"/>
    </location>
</feature>
<dbReference type="FunFam" id="3.40.50.300:FF:000094">
    <property type="entry name" value="GTPase Era"/>
    <property type="match status" value="1"/>
</dbReference>
<dbReference type="InterPro" id="IPR030388">
    <property type="entry name" value="G_ERA_dom"/>
</dbReference>
<accession>A0A2D0N0Q9</accession>
<feature type="domain" description="KH type-2" evidence="10">
    <location>
        <begin position="201"/>
        <end position="282"/>
    </location>
</feature>
<dbReference type="PRINTS" id="PR00326">
    <property type="entry name" value="GTP1OBG"/>
</dbReference>
<keyword evidence="5 7" id="KW-0694">RNA-binding</keyword>
<dbReference type="GO" id="GO:0005886">
    <property type="term" value="C:plasma membrane"/>
    <property type="evidence" value="ECO:0007669"/>
    <property type="project" value="UniProtKB-SubCell"/>
</dbReference>
<comment type="subcellular location">
    <subcellularLocation>
        <location evidence="7">Cytoplasm</location>
    </subcellularLocation>
    <subcellularLocation>
        <location evidence="7">Cell membrane</location>
        <topology evidence="7">Peripheral membrane protein</topology>
    </subcellularLocation>
</comment>
<dbReference type="InterPro" id="IPR015946">
    <property type="entry name" value="KH_dom-like_a/b"/>
</dbReference>
<dbReference type="GO" id="GO:0070181">
    <property type="term" value="F:small ribosomal subunit rRNA binding"/>
    <property type="evidence" value="ECO:0007669"/>
    <property type="project" value="UniProtKB-UniRule"/>
</dbReference>
<evidence type="ECO:0000256" key="8">
    <source>
        <dbReference type="PROSITE-ProRule" id="PRU01050"/>
    </source>
</evidence>
<evidence type="ECO:0000256" key="6">
    <source>
        <dbReference type="ARBA" id="ARBA00023134"/>
    </source>
</evidence>
<keyword evidence="7" id="KW-0963">Cytoplasm</keyword>
<proteinExistence type="inferred from homology"/>
<dbReference type="InterPro" id="IPR005225">
    <property type="entry name" value="Small_GTP-bd"/>
</dbReference>
<feature type="binding site" evidence="7">
    <location>
        <begin position="120"/>
        <end position="123"/>
    </location>
    <ligand>
        <name>GTP</name>
        <dbReference type="ChEBI" id="CHEBI:37565"/>
    </ligand>
</feature>
<feature type="region of interest" description="G2" evidence="8">
    <location>
        <begin position="37"/>
        <end position="41"/>
    </location>
</feature>
<dbReference type="NCBIfam" id="NF000908">
    <property type="entry name" value="PRK00089.1"/>
    <property type="match status" value="1"/>
</dbReference>
<evidence type="ECO:0000256" key="1">
    <source>
        <dbReference type="ARBA" id="ARBA00007921"/>
    </source>
</evidence>
<keyword evidence="6 7" id="KW-0342">GTP-binding</keyword>
<comment type="subunit">
    <text evidence="7">Monomer.</text>
</comment>
<feature type="region of interest" description="G4" evidence="8">
    <location>
        <begin position="120"/>
        <end position="123"/>
    </location>
</feature>
<dbReference type="PANTHER" id="PTHR42698:SF1">
    <property type="entry name" value="GTPASE ERA, MITOCHONDRIAL"/>
    <property type="match status" value="1"/>
</dbReference>
<keyword evidence="3 7" id="KW-0690">Ribosome biogenesis</keyword>
<dbReference type="AlphaFoldDB" id="A0A2D0N0Q9"/>
<feature type="binding site" evidence="7">
    <location>
        <begin position="58"/>
        <end position="62"/>
    </location>
    <ligand>
        <name>GTP</name>
        <dbReference type="ChEBI" id="CHEBI:37565"/>
    </ligand>
</feature>
<dbReference type="GO" id="GO:0000028">
    <property type="term" value="P:ribosomal small subunit assembly"/>
    <property type="evidence" value="ECO:0007669"/>
    <property type="project" value="TreeGrafter"/>
</dbReference>
<feature type="region of interest" description="G3" evidence="8">
    <location>
        <begin position="58"/>
        <end position="61"/>
    </location>
</feature>
<evidence type="ECO:0000256" key="9">
    <source>
        <dbReference type="RuleBase" id="RU003761"/>
    </source>
</evidence>
<dbReference type="SUPFAM" id="SSF54814">
    <property type="entry name" value="Prokaryotic type KH domain (KH-domain type II)"/>
    <property type="match status" value="1"/>
</dbReference>
<feature type="region of interest" description="G1" evidence="8">
    <location>
        <begin position="11"/>
        <end position="18"/>
    </location>
</feature>
<dbReference type="Pfam" id="PF07650">
    <property type="entry name" value="KH_2"/>
    <property type="match status" value="1"/>
</dbReference>
<dbReference type="InterPro" id="IPR005662">
    <property type="entry name" value="GTPase_Era-like"/>
</dbReference>
<dbReference type="CDD" id="cd04163">
    <property type="entry name" value="Era"/>
    <property type="match status" value="1"/>
</dbReference>
<sequence length="297" mass="34488">MHKSGFVNIIGRPNVGKSTLTNALVGERMSIITNKPQTTRHRIIGIVNSDDYQIILSDTPGIVEDPSYQMHHAMNRFVQSTFEDGDLMLLVTEVHEKYDPDDATIEKLKNVKAPVFLIINKIDQASPEEILKLIEDWKDRIDFTEIFPISALHHTNTERLLEHIVKYLPEGPVYYPKDQFTDRPERFFTTEIIREKILEQYEQEIPYSVEVAIESFEDSTTNSGEDLARIRALIYVMRRSQKAIIIGKRGDAIKKLGIEARKALETFLERKVFLELYVKVKENWRDDDRSLQSFGYQ</sequence>
<name>A0A2D0N0Q9_FLAN2</name>
<dbReference type="HAMAP" id="MF_00367">
    <property type="entry name" value="GTPase_Era"/>
    <property type="match status" value="1"/>
</dbReference>
<dbReference type="GO" id="GO:0005829">
    <property type="term" value="C:cytosol"/>
    <property type="evidence" value="ECO:0007669"/>
    <property type="project" value="TreeGrafter"/>
</dbReference>
<keyword evidence="7" id="KW-0472">Membrane</keyword>
<keyword evidence="4 7" id="KW-0547">Nucleotide-binding</keyword>
<dbReference type="GO" id="GO:0005525">
    <property type="term" value="F:GTP binding"/>
    <property type="evidence" value="ECO:0007669"/>
    <property type="project" value="UniProtKB-UniRule"/>
</dbReference>
<dbReference type="GO" id="GO:0043024">
    <property type="term" value="F:ribosomal small subunit binding"/>
    <property type="evidence" value="ECO:0007669"/>
    <property type="project" value="TreeGrafter"/>
</dbReference>
<dbReference type="SUPFAM" id="SSF52540">
    <property type="entry name" value="P-loop containing nucleoside triphosphate hydrolases"/>
    <property type="match status" value="1"/>
</dbReference>
<dbReference type="PROSITE" id="PS51713">
    <property type="entry name" value="G_ERA"/>
    <property type="match status" value="1"/>
</dbReference>
<keyword evidence="7" id="KW-1003">Cell membrane</keyword>
<evidence type="ECO:0000259" key="10">
    <source>
        <dbReference type="PROSITE" id="PS50823"/>
    </source>
</evidence>
<feature type="region of interest" description="G5" evidence="8">
    <location>
        <begin position="149"/>
        <end position="151"/>
    </location>
</feature>
<evidence type="ECO:0000256" key="4">
    <source>
        <dbReference type="ARBA" id="ARBA00022741"/>
    </source>
</evidence>
<evidence type="ECO:0000256" key="2">
    <source>
        <dbReference type="ARBA" id="ARBA00020484"/>
    </source>
</evidence>
<organism evidence="12 13">
    <name type="scientific">Flavilitoribacter nigricans (strain ATCC 23147 / DSM 23189 / NBRC 102662 / NCIMB 1420 / SS-2)</name>
    <name type="common">Lewinella nigricans</name>
    <dbReference type="NCBI Taxonomy" id="1122177"/>
    <lineage>
        <taxon>Bacteria</taxon>
        <taxon>Pseudomonadati</taxon>
        <taxon>Bacteroidota</taxon>
        <taxon>Saprospiria</taxon>
        <taxon>Saprospirales</taxon>
        <taxon>Lewinellaceae</taxon>
        <taxon>Flavilitoribacter</taxon>
    </lineage>
</organism>
<dbReference type="PROSITE" id="PS50823">
    <property type="entry name" value="KH_TYPE_2"/>
    <property type="match status" value="1"/>
</dbReference>
<dbReference type="InterPro" id="IPR027417">
    <property type="entry name" value="P-loop_NTPase"/>
</dbReference>
<dbReference type="CDD" id="cd22534">
    <property type="entry name" value="KH-II_Era"/>
    <property type="match status" value="1"/>
</dbReference>
<keyword evidence="7" id="KW-0699">rRNA-binding</keyword>
<dbReference type="RefSeq" id="WP_099154514.1">
    <property type="nucleotide sequence ID" value="NZ_PDUD01000045.1"/>
</dbReference>
<evidence type="ECO:0000313" key="13">
    <source>
        <dbReference type="Proteomes" id="UP000223913"/>
    </source>
</evidence>
<evidence type="ECO:0000313" key="12">
    <source>
        <dbReference type="EMBL" id="PHN02020.1"/>
    </source>
</evidence>
<comment type="similarity">
    <text evidence="1 7 8 9">Belongs to the TRAFAC class TrmE-Era-EngA-EngB-Septin-like GTPase superfamily. Era GTPase family.</text>
</comment>
<reference evidence="12 13" key="1">
    <citation type="submission" date="2017-10" db="EMBL/GenBank/DDBJ databases">
        <title>The draft genome sequence of Lewinella nigricans NBRC 102662.</title>
        <authorList>
            <person name="Wang K."/>
        </authorList>
    </citation>
    <scope>NUCLEOTIDE SEQUENCE [LARGE SCALE GENOMIC DNA]</scope>
    <source>
        <strain evidence="12 13">NBRC 102662</strain>
    </source>
</reference>
<evidence type="ECO:0000256" key="5">
    <source>
        <dbReference type="ARBA" id="ARBA00022884"/>
    </source>
</evidence>
<evidence type="ECO:0000256" key="7">
    <source>
        <dbReference type="HAMAP-Rule" id="MF_00367"/>
    </source>
</evidence>
<dbReference type="NCBIfam" id="TIGR00231">
    <property type="entry name" value="small_GTP"/>
    <property type="match status" value="1"/>
</dbReference>
<dbReference type="GO" id="GO:0003924">
    <property type="term" value="F:GTPase activity"/>
    <property type="evidence" value="ECO:0007669"/>
    <property type="project" value="UniProtKB-UniRule"/>
</dbReference>
<dbReference type="OrthoDB" id="9805918at2"/>
<comment type="caution">
    <text evidence="12">The sequence shown here is derived from an EMBL/GenBank/DDBJ whole genome shotgun (WGS) entry which is preliminary data.</text>
</comment>
<dbReference type="FunFam" id="3.30.300.20:FF:000003">
    <property type="entry name" value="GTPase Era"/>
    <property type="match status" value="1"/>
</dbReference>
<keyword evidence="13" id="KW-1185">Reference proteome</keyword>
<dbReference type="InterPro" id="IPR004044">
    <property type="entry name" value="KH_dom_type_2"/>
</dbReference>
<dbReference type="Pfam" id="PF01926">
    <property type="entry name" value="MMR_HSR1"/>
    <property type="match status" value="1"/>
</dbReference>
<dbReference type="PANTHER" id="PTHR42698">
    <property type="entry name" value="GTPASE ERA"/>
    <property type="match status" value="1"/>
</dbReference>
<dbReference type="Proteomes" id="UP000223913">
    <property type="component" value="Unassembled WGS sequence"/>
</dbReference>
<evidence type="ECO:0000259" key="11">
    <source>
        <dbReference type="PROSITE" id="PS51713"/>
    </source>
</evidence>
<dbReference type="InterPro" id="IPR009019">
    <property type="entry name" value="KH_sf_prok-type"/>
</dbReference>
<dbReference type="Gene3D" id="3.40.50.300">
    <property type="entry name" value="P-loop containing nucleotide triphosphate hydrolases"/>
    <property type="match status" value="1"/>
</dbReference>
<dbReference type="NCBIfam" id="TIGR00436">
    <property type="entry name" value="era"/>
    <property type="match status" value="1"/>
</dbReference>
<dbReference type="InterPro" id="IPR006073">
    <property type="entry name" value="GTP-bd"/>
</dbReference>
<dbReference type="Gene3D" id="3.30.300.20">
    <property type="match status" value="1"/>
</dbReference>
<evidence type="ECO:0000256" key="3">
    <source>
        <dbReference type="ARBA" id="ARBA00022517"/>
    </source>
</evidence>
<comment type="function">
    <text evidence="7">An essential GTPase that binds both GDP and GTP, with rapid nucleotide exchange. Plays a role in 16S rRNA processing and 30S ribosomal subunit biogenesis and possibly also in cell cycle regulation and energy metabolism.</text>
</comment>
<dbReference type="EMBL" id="PDUD01000045">
    <property type="protein sequence ID" value="PHN02020.1"/>
    <property type="molecule type" value="Genomic_DNA"/>
</dbReference>